<feature type="region of interest" description="Disordered" evidence="12">
    <location>
        <begin position="989"/>
        <end position="1027"/>
    </location>
</feature>
<dbReference type="GO" id="GO:0000422">
    <property type="term" value="P:autophagy of mitochondrion"/>
    <property type="evidence" value="ECO:0007669"/>
    <property type="project" value="TreeGrafter"/>
</dbReference>
<evidence type="ECO:0000256" key="12">
    <source>
        <dbReference type="SAM" id="MobiDB-lite"/>
    </source>
</evidence>
<dbReference type="GO" id="GO:0061723">
    <property type="term" value="P:glycophagy"/>
    <property type="evidence" value="ECO:0007669"/>
    <property type="project" value="TreeGrafter"/>
</dbReference>
<feature type="region of interest" description="Disordered" evidence="12">
    <location>
        <begin position="386"/>
        <end position="493"/>
    </location>
</feature>
<comment type="catalytic activity">
    <reaction evidence="11">
        <text>a 1,2-diacyl-sn-glycero-3-phosphoethanolamine(in) = a 1,2-diacyl-sn-glycero-3-phosphoethanolamine(out)</text>
        <dbReference type="Rhea" id="RHEA:38895"/>
        <dbReference type="ChEBI" id="CHEBI:64612"/>
    </reaction>
</comment>
<reference evidence="13" key="1">
    <citation type="submission" date="2021-05" db="EMBL/GenBank/DDBJ databases">
        <authorList>
            <person name="Alioto T."/>
            <person name="Alioto T."/>
            <person name="Gomez Garrido J."/>
        </authorList>
    </citation>
    <scope>NUCLEOTIDE SEQUENCE</scope>
</reference>
<accession>A0A8D8U0S0</accession>
<evidence type="ECO:0000256" key="6">
    <source>
        <dbReference type="ARBA" id="ARBA00022824"/>
    </source>
</evidence>
<keyword evidence="5" id="KW-0813">Transport</keyword>
<feature type="compositionally biased region" description="Acidic residues" evidence="12">
    <location>
        <begin position="1361"/>
        <end position="1371"/>
    </location>
</feature>
<dbReference type="PANTHER" id="PTHR13190">
    <property type="entry name" value="AUTOPHAGY-RELATED 2, ISOFORM A"/>
    <property type="match status" value="1"/>
</dbReference>
<comment type="subcellular location">
    <subcellularLocation>
        <location evidence="1">Endoplasmic reticulum membrane</location>
        <topology evidence="1">Peripheral membrane protein</topology>
    </subcellularLocation>
    <subcellularLocation>
        <location evidence="2">Preautophagosomal structure membrane</location>
        <topology evidence="2">Peripheral membrane protein</topology>
    </subcellularLocation>
</comment>
<feature type="region of interest" description="Disordered" evidence="12">
    <location>
        <begin position="264"/>
        <end position="289"/>
    </location>
</feature>
<comment type="catalytic activity">
    <reaction evidence="10">
        <text>a 1,2-diacyl-sn-glycero-3-phospho-L-serine(in) = a 1,2-diacyl-sn-glycero-3-phospho-L-serine(out)</text>
        <dbReference type="Rhea" id="RHEA:38663"/>
        <dbReference type="ChEBI" id="CHEBI:57262"/>
    </reaction>
</comment>
<evidence type="ECO:0000313" key="13">
    <source>
        <dbReference type="EMBL" id="CAG6696374.1"/>
    </source>
</evidence>
<feature type="compositionally biased region" description="Polar residues" evidence="12">
    <location>
        <begin position="456"/>
        <end position="468"/>
    </location>
</feature>
<dbReference type="InterPro" id="IPR026849">
    <property type="entry name" value="ATG2"/>
</dbReference>
<evidence type="ECO:0000256" key="1">
    <source>
        <dbReference type="ARBA" id="ARBA00004406"/>
    </source>
</evidence>
<feature type="region of interest" description="Disordered" evidence="12">
    <location>
        <begin position="514"/>
        <end position="533"/>
    </location>
</feature>
<evidence type="ECO:0000256" key="2">
    <source>
        <dbReference type="ARBA" id="ARBA00004623"/>
    </source>
</evidence>
<keyword evidence="6" id="KW-0256">Endoplasmic reticulum</keyword>
<proteinExistence type="inferred from homology"/>
<keyword evidence="7" id="KW-0072">Autophagy</keyword>
<name>A0A8D8U0S0_9HEMI</name>
<dbReference type="GO" id="GO:0061908">
    <property type="term" value="C:phagophore"/>
    <property type="evidence" value="ECO:0007669"/>
    <property type="project" value="TreeGrafter"/>
</dbReference>
<dbReference type="GO" id="GO:0006869">
    <property type="term" value="P:lipid transport"/>
    <property type="evidence" value="ECO:0007669"/>
    <property type="project" value="UniProtKB-KW"/>
</dbReference>
<sequence length="2020" mass="223473">MSWFFPFPDSWKKRACRYLLQRYLGQFLEEKLTLDQLSVDLYNGTGSVSDVCLDVQGLNELAEQQSLPLEFVDGYIGEMSVSIPWATILRDSSYVQITGMVITVQPKQRAEEMGAGSLFESMISTMTSSIQLATEIQQTEPPDHTENEPAQAIEGIELIARTLESILCKVKVKFVDTTIRLEHVPKGSKTGVALEIRIKNMDYCDEAGCDIESSGGGDSTPTSPIGGEAAFAIKKFHLDGVSLYTDEFPTSARTMSRPLLMSLSQEAQQDEARPGSSPSKDFPSPDENKKPFEPVLFGKLVGRQELRVKVKQSEVVPGPKVDLEVNMGSLLIFSTPRQVHLLQELLHGLSTPGIQDSSNVIAQEKRMNRADFERVGLDLLHQLHPGSAAQDKRDNKGLGNVQGWSAADPDEDSDEEFHPIGGGGEGASSSRGGSLASSMDSSTMSSASGLSKSASTEFTTRHQASSYFRHQGKRKKYRGNSSSDPDPGSDRNHYHIRLSSLAIVLLHEDILTTSADSSATPGGGSSTTSSPGGVLLPSSVRQLNAVAETFFAKLALFAISPHGNKDFRESRSVFLNAVSANHIRLLAAPVMLELDEKDSTMHGTLTGGSVELLECLVEEADDKKVAQYLELLKFMREDCEVTDPKPKHALSQQPDIKIKMKHCKKSARSSTNSVEISVHLEQCWSELDISIMDRISVLLNPKPLCSIPSQYKADNTMQSAFDQAIETCSECDSKLEWKLSSPFLVIKLRFPIPDLRPLHDISRPPWWRLHLHPDFAWLHLSDITLRSHLTPRQPALSFELTCTSALALYQTAPDTDPVPFGFTTCCPENSGSYIQDVGWPRLVIRIYSSLDLLDLEDPLEDPQCMTTSIIEAPPKIPSPFTFRKVFHDGGNDPHAKSNDRTLYEGEELVIPGDKEEISNFIDDACRRAHIQVDVQLPTAHLQFPNKHLYELIYNRFTSDLLLWTPSAPASQSWTQNINVNYNNVFSRCKSQDSDTDEDSEEEDGGGGGMFYSTHDHRTRKPRLSPQDQFQGQSKVTISLSVSQCVVDLYTNVLDEQGSVVDGQCGQVVLSCEDVHVFTVSKYKGKTGNSFVIVQVNNAALHHSDKVSSRQPLSLDRLDFPPACDHLIETIYKSDDCSIPNSNPHPVGCGTESADMLTVAVHTYLDDRQIKMNRVSCCLRNATLRHRTAPPHQSVHSQLIDFFDVIDYPVTGYEPLPIVVEYHQHFFDCAIDYRPLYLSFSSLISLGSFSICCNIVSRTSSSTLRFIAEDIGLFLSNKTRGARSVDLKQDYVCVIEIGLFELSVRVSDAPSTPHLDLRAWNNMVHIRTCSDSARALLQLLAYIGSDGDLKPQHESVPCSPGPEDDDRIEGEGQDPQRINEMMEEAMSETVPPRGRHKNNSGSEQQVEVFLFPDEGNGNELDEEDLGIEDDEYLDKEFCFLENEAGSGFSYQTKEPEVHLLTTSPIRLIDNHFSTPLGKADLLQPPKHFPTPTQRYTLRETTIVWHIYGGSDFAEEAVHGGSSVPTSPGRGRGNSIDTMSVCFSTGRLSGVKEISFSPRRESLDSVGSLKFGSSPSHSLGEGLGGVPSRWQNRGGPCRQHHVKMQLQLSKLRFQHDVYPDTTSTAQRSRQVILIHDVEVRDRLATSNINKFLYAYSSKARPRQSHAHMVVLKALHVKSEHSNEELESCIKVSMLPLRLNIDQDAILFLFTFATELAGVPDDKDNVADNVSVSSAESSPSISSGNKKSPIFIKSFVFSPEVLIRLDYQGKHVDMSHGPLAGILMGLAQLNCSEIRLKKINHRHGLLGFNKLLSFIQSEWSQDIYKNQLPSLLGGVGPMYSLVQLAQGIRDLFWLPIEQYQKDGRIVRGLQRGANSFTTSTAMAALELTARIVMAIQTVAETAFDMVSPGPSVKRHRHNNSGKKKKSHNNQPIDIREGVSNAYTLMREGLGETAQTLLRVASEEHEAKGAVGAVGGVLRQIPPTAIKPIILASKATSNVLGGVKSQLVPDARKEAAHKWRQDET</sequence>
<feature type="region of interest" description="Disordered" evidence="12">
    <location>
        <begin position="1349"/>
        <end position="1371"/>
    </location>
</feature>
<organism evidence="13">
    <name type="scientific">Cacopsylla melanoneura</name>
    <dbReference type="NCBI Taxonomy" id="428564"/>
    <lineage>
        <taxon>Eukaryota</taxon>
        <taxon>Metazoa</taxon>
        <taxon>Ecdysozoa</taxon>
        <taxon>Arthropoda</taxon>
        <taxon>Hexapoda</taxon>
        <taxon>Insecta</taxon>
        <taxon>Pterygota</taxon>
        <taxon>Neoptera</taxon>
        <taxon>Paraneoptera</taxon>
        <taxon>Hemiptera</taxon>
        <taxon>Sternorrhyncha</taxon>
        <taxon>Psylloidea</taxon>
        <taxon>Psyllidae</taxon>
        <taxon>Psyllinae</taxon>
        <taxon>Cacopsylla</taxon>
    </lineage>
</organism>
<keyword evidence="8" id="KW-0445">Lipid transport</keyword>
<dbReference type="GO" id="GO:0005789">
    <property type="term" value="C:endoplasmic reticulum membrane"/>
    <property type="evidence" value="ECO:0007669"/>
    <property type="project" value="UniProtKB-SubCell"/>
</dbReference>
<dbReference type="GO" id="GO:0043495">
    <property type="term" value="F:protein-membrane adaptor activity"/>
    <property type="evidence" value="ECO:0007669"/>
    <property type="project" value="TreeGrafter"/>
</dbReference>
<dbReference type="Pfam" id="PF13329">
    <property type="entry name" value="ATG2_CAD"/>
    <property type="match status" value="3"/>
</dbReference>
<evidence type="ECO:0000256" key="5">
    <source>
        <dbReference type="ARBA" id="ARBA00022448"/>
    </source>
</evidence>
<feature type="compositionally biased region" description="Acidic residues" evidence="12">
    <location>
        <begin position="993"/>
        <end position="1004"/>
    </location>
</feature>
<dbReference type="GO" id="GO:0000045">
    <property type="term" value="P:autophagosome assembly"/>
    <property type="evidence" value="ECO:0007669"/>
    <property type="project" value="TreeGrafter"/>
</dbReference>
<evidence type="ECO:0000256" key="8">
    <source>
        <dbReference type="ARBA" id="ARBA00023055"/>
    </source>
</evidence>
<evidence type="ECO:0000256" key="4">
    <source>
        <dbReference type="ARBA" id="ARBA00018070"/>
    </source>
</evidence>
<feature type="region of interest" description="Disordered" evidence="12">
    <location>
        <begin position="1903"/>
        <end position="1930"/>
    </location>
</feature>
<dbReference type="GO" id="GO:0032266">
    <property type="term" value="F:phosphatidylinositol-3-phosphate binding"/>
    <property type="evidence" value="ECO:0007669"/>
    <property type="project" value="TreeGrafter"/>
</dbReference>
<dbReference type="EMBL" id="HBUF01328338">
    <property type="protein sequence ID" value="CAG6696374.1"/>
    <property type="molecule type" value="Transcribed_RNA"/>
</dbReference>
<dbReference type="GO" id="GO:0034045">
    <property type="term" value="C:phagophore assembly site membrane"/>
    <property type="evidence" value="ECO:0007669"/>
    <property type="project" value="UniProtKB-SubCell"/>
</dbReference>
<comment type="similarity">
    <text evidence="3">Belongs to the ATG2 family.</text>
</comment>
<evidence type="ECO:0000256" key="3">
    <source>
        <dbReference type="ARBA" id="ARBA00009714"/>
    </source>
</evidence>
<evidence type="ECO:0000256" key="11">
    <source>
        <dbReference type="ARBA" id="ARBA00024615"/>
    </source>
</evidence>
<dbReference type="GO" id="GO:0061709">
    <property type="term" value="P:reticulophagy"/>
    <property type="evidence" value="ECO:0007669"/>
    <property type="project" value="TreeGrafter"/>
</dbReference>
<keyword evidence="9" id="KW-0472">Membrane</keyword>
<evidence type="ECO:0000256" key="7">
    <source>
        <dbReference type="ARBA" id="ARBA00023006"/>
    </source>
</evidence>
<protein>
    <recommendedName>
        <fullName evidence="4">Autophagy-related protein 2</fullName>
    </recommendedName>
</protein>
<dbReference type="GO" id="GO:0034727">
    <property type="term" value="P:piecemeal microautophagy of the nucleus"/>
    <property type="evidence" value="ECO:0007669"/>
    <property type="project" value="TreeGrafter"/>
</dbReference>
<feature type="compositionally biased region" description="Basic residues" evidence="12">
    <location>
        <begin position="1909"/>
        <end position="1924"/>
    </location>
</feature>
<evidence type="ECO:0000256" key="10">
    <source>
        <dbReference type="ARBA" id="ARBA00024479"/>
    </source>
</evidence>
<evidence type="ECO:0000256" key="9">
    <source>
        <dbReference type="ARBA" id="ARBA00023136"/>
    </source>
</evidence>
<feature type="compositionally biased region" description="Low complexity" evidence="12">
    <location>
        <begin position="427"/>
        <end position="455"/>
    </location>
</feature>
<dbReference type="PANTHER" id="PTHR13190:SF1">
    <property type="entry name" value="AUTOPHAGY-RELATED 2, ISOFORM A"/>
    <property type="match status" value="1"/>
</dbReference>